<name>A0A427YAF5_9TREE</name>
<dbReference type="EMBL" id="RSCE01000001">
    <property type="protein sequence ID" value="RSH88140.1"/>
    <property type="molecule type" value="Genomic_DNA"/>
</dbReference>
<dbReference type="Proteomes" id="UP000279236">
    <property type="component" value="Unassembled WGS sequence"/>
</dbReference>
<evidence type="ECO:0000313" key="2">
    <source>
        <dbReference type="Proteomes" id="UP000279236"/>
    </source>
</evidence>
<protein>
    <submittedName>
        <fullName evidence="1">Uncharacterized protein</fullName>
    </submittedName>
</protein>
<dbReference type="RefSeq" id="XP_028480348.1">
    <property type="nucleotide sequence ID" value="XM_028616491.1"/>
</dbReference>
<evidence type="ECO:0000313" key="1">
    <source>
        <dbReference type="EMBL" id="RSH88140.1"/>
    </source>
</evidence>
<proteinExistence type="predicted"/>
<dbReference type="AlphaFoldDB" id="A0A427YAF5"/>
<gene>
    <name evidence="1" type="ORF">EHS24_000667</name>
</gene>
<organism evidence="1 2">
    <name type="scientific">Apiotrichum porosum</name>
    <dbReference type="NCBI Taxonomy" id="105984"/>
    <lineage>
        <taxon>Eukaryota</taxon>
        <taxon>Fungi</taxon>
        <taxon>Dikarya</taxon>
        <taxon>Basidiomycota</taxon>
        <taxon>Agaricomycotina</taxon>
        <taxon>Tremellomycetes</taxon>
        <taxon>Trichosporonales</taxon>
        <taxon>Trichosporonaceae</taxon>
        <taxon>Apiotrichum</taxon>
    </lineage>
</organism>
<accession>A0A427YAF5</accession>
<comment type="caution">
    <text evidence="1">The sequence shown here is derived from an EMBL/GenBank/DDBJ whole genome shotgun (WGS) entry which is preliminary data.</text>
</comment>
<sequence>MPQGQNPSYKLKDNTTLQHLRHFHLAVVSAKASDFRLAGINFTTLNPDWTHVAIVTGLLTAHDIKWDHTVSRNHSRSPSPKDRDWDKITHHIGLVGFILGQSALVEAACRKQEGDGLAIHLYPKQTPTAQRVGVQLWTGLRDRLEDQIFERLKLSLAAVFSEKGLHEWLQVPGNLVYTVDGYSCVIEAPGAMTVRRDIKRDTGFCRWPHKIFERGLVKKGMRFTEHLPGAVPLPADLIDHHDDRYPDRVFGVLKMVFKAVAEKFISVTYDKVAQHAWYFGGVFLHEFDIGLVVGLCDFMGDKVHTVKTPAGIVKATKGFKLFPSAKSRHVETLKTLRRDWAKDEGSGARQNAHADFFERFDYASIPLLLQVACAGQNPDADFDNADVKAAFNLMEDDARRVEEEGCTWDSCTFNGESYLAVVGLQLPLVQGDKRKIACVHHGVKALYAMKMLGFDNQQLASYIRHENGMETYGAAKSWLSRKRARVTTAKQPSVASSTCRHCNFVVTKVYGRWVESREQMAADAGISVRELARDLRRLVPMGRRTASGPCGDANRGNRRCSGFLSVLRQFHLAPRNPEGVAICGACWNARGNVVRNYAALKALPRDSFYKVAKAAAAVVCGTGTGLERLERLHKLAYSILPDRLVPVHLLLSIVVKSKA</sequence>
<reference evidence="1 2" key="1">
    <citation type="submission" date="2018-11" db="EMBL/GenBank/DDBJ databases">
        <title>Genome sequence of Apiotrichum porosum DSM 27194.</title>
        <authorList>
            <person name="Aliyu H."/>
            <person name="Gorte O."/>
            <person name="Ochsenreither K."/>
        </authorList>
    </citation>
    <scope>NUCLEOTIDE SEQUENCE [LARGE SCALE GENOMIC DNA]</scope>
    <source>
        <strain evidence="1 2">DSM 27194</strain>
    </source>
</reference>
<keyword evidence="2" id="KW-1185">Reference proteome</keyword>
<dbReference type="GeneID" id="39585210"/>